<protein>
    <submittedName>
        <fullName evidence="3">Uncharacterized protein</fullName>
    </submittedName>
</protein>
<feature type="compositionally biased region" description="Low complexity" evidence="1">
    <location>
        <begin position="175"/>
        <end position="192"/>
    </location>
</feature>
<dbReference type="InParanoid" id="E4XIW4"/>
<evidence type="ECO:0000313" key="4">
    <source>
        <dbReference type="Proteomes" id="UP000001307"/>
    </source>
</evidence>
<evidence type="ECO:0000256" key="1">
    <source>
        <dbReference type="SAM" id="MobiDB-lite"/>
    </source>
</evidence>
<proteinExistence type="predicted"/>
<dbReference type="EMBL" id="FN653056">
    <property type="protein sequence ID" value="CBY24648.1"/>
    <property type="molecule type" value="Genomic_DNA"/>
</dbReference>
<organism evidence="3">
    <name type="scientific">Oikopleura dioica</name>
    <name type="common">Tunicate</name>
    <dbReference type="NCBI Taxonomy" id="34765"/>
    <lineage>
        <taxon>Eukaryota</taxon>
        <taxon>Metazoa</taxon>
        <taxon>Chordata</taxon>
        <taxon>Tunicata</taxon>
        <taxon>Appendicularia</taxon>
        <taxon>Copelata</taxon>
        <taxon>Oikopleuridae</taxon>
        <taxon>Oikopleura</taxon>
    </lineage>
</organism>
<evidence type="ECO:0000256" key="2">
    <source>
        <dbReference type="SAM" id="Phobius"/>
    </source>
</evidence>
<gene>
    <name evidence="3" type="ORF">GSOID_T00012542001</name>
</gene>
<dbReference type="AlphaFoldDB" id="E4XIW4"/>
<accession>E4XIW4</accession>
<dbReference type="OrthoDB" id="10491970at2759"/>
<reference evidence="3" key="1">
    <citation type="journal article" date="2010" name="Science">
        <title>Plasticity of animal genome architecture unmasked by rapid evolution of a pelagic tunicate.</title>
        <authorList>
            <person name="Denoeud F."/>
            <person name="Henriet S."/>
            <person name="Mungpakdee S."/>
            <person name="Aury J.M."/>
            <person name="Da Silva C."/>
            <person name="Brinkmann H."/>
            <person name="Mikhaleva J."/>
            <person name="Olsen L.C."/>
            <person name="Jubin C."/>
            <person name="Canestro C."/>
            <person name="Bouquet J.M."/>
            <person name="Danks G."/>
            <person name="Poulain J."/>
            <person name="Campsteijn C."/>
            <person name="Adamski M."/>
            <person name="Cross I."/>
            <person name="Yadetie F."/>
            <person name="Muffato M."/>
            <person name="Louis A."/>
            <person name="Butcher S."/>
            <person name="Tsagkogeorga G."/>
            <person name="Konrad A."/>
            <person name="Singh S."/>
            <person name="Jensen M.F."/>
            <person name="Cong E.H."/>
            <person name="Eikeseth-Otteraa H."/>
            <person name="Noel B."/>
            <person name="Anthouard V."/>
            <person name="Porcel B.M."/>
            <person name="Kachouri-Lafond R."/>
            <person name="Nishino A."/>
            <person name="Ugolini M."/>
            <person name="Chourrout P."/>
            <person name="Nishida H."/>
            <person name="Aasland R."/>
            <person name="Huzurbazar S."/>
            <person name="Westhof E."/>
            <person name="Delsuc F."/>
            <person name="Lehrach H."/>
            <person name="Reinhardt R."/>
            <person name="Weissenbach J."/>
            <person name="Roy S.W."/>
            <person name="Artiguenave F."/>
            <person name="Postlethwait J.H."/>
            <person name="Manak J.R."/>
            <person name="Thompson E.M."/>
            <person name="Jaillon O."/>
            <person name="Du Pasquier L."/>
            <person name="Boudinot P."/>
            <person name="Liberles D.A."/>
            <person name="Volff J.N."/>
            <person name="Philippe H."/>
            <person name="Lenhard B."/>
            <person name="Roest Crollius H."/>
            <person name="Wincker P."/>
            <person name="Chourrout D."/>
        </authorList>
    </citation>
    <scope>NUCLEOTIDE SEQUENCE [LARGE SCALE GENOMIC DNA]</scope>
</reference>
<feature type="transmembrane region" description="Helical" evidence="2">
    <location>
        <begin position="74"/>
        <end position="94"/>
    </location>
</feature>
<evidence type="ECO:0000313" key="3">
    <source>
        <dbReference type="EMBL" id="CBY24648.1"/>
    </source>
</evidence>
<keyword evidence="2" id="KW-1133">Transmembrane helix</keyword>
<keyword evidence="2" id="KW-0472">Membrane</keyword>
<feature type="region of interest" description="Disordered" evidence="1">
    <location>
        <begin position="162"/>
        <end position="194"/>
    </location>
</feature>
<name>E4XIW4_OIKDI</name>
<dbReference type="Proteomes" id="UP000001307">
    <property type="component" value="Unassembled WGS sequence"/>
</dbReference>
<keyword evidence="2" id="KW-0812">Transmembrane</keyword>
<keyword evidence="4" id="KW-1185">Reference proteome</keyword>
<sequence length="354" mass="39336">MGIAIRACYLYLQSTFEENFGLAVVENSWGASVEMENENTTFVELQNYTMNDTQTDSDPWYGPIRGYIKLFEEFEYSILIAAVTGGVIFTFIGLCCSHCCCNRKNTTSSSSSSRKNKSGNTTIVKDEIVTDVYSTGLKVDPIFHLPEDTGDEFDEENERFLNNSKKSGEPGELHSNNSTSSKRSTRSTGSQTVPGKINVAAAPISVAASFTVATAQVVSSTPRFHETKKRELIPIVPIAPIKMHKPELPASPQPKYSPTISPASSIETIFDNVDKPSNKRTVKHNIAFSSLPRRLFPLSSELLTFLAKEDLNLDWQIYTINNRALECFLYKYMIFITVSRVCLGQGSKSRGRIS</sequence>